<evidence type="ECO:0000313" key="1">
    <source>
        <dbReference type="EMBL" id="GAG94163.1"/>
    </source>
</evidence>
<dbReference type="AlphaFoldDB" id="X1CD15"/>
<accession>X1CD15</accession>
<sequence length="170" mass="17246">MATLSDLQAKLKKALLPDTTAFIEDDATDYLNEGLDRIAAGIAMSKDVLSPPLPELFTIDSVNTVILAASTIAFVDSGPDTITDLGGAFLTSGFAPGMTIIVSGAGESGNNGTYHNIATVVAGTITLASSAELTAESVGESVTIKSASVALPSDYQRGLAFVSSVSQTSG</sequence>
<reference evidence="1" key="1">
    <citation type="journal article" date="2014" name="Front. Microbiol.">
        <title>High frequency of phylogenetically diverse reductive dehalogenase-homologous genes in deep subseafloor sedimentary metagenomes.</title>
        <authorList>
            <person name="Kawai M."/>
            <person name="Futagami T."/>
            <person name="Toyoda A."/>
            <person name="Takaki Y."/>
            <person name="Nishi S."/>
            <person name="Hori S."/>
            <person name="Arai W."/>
            <person name="Tsubouchi T."/>
            <person name="Morono Y."/>
            <person name="Uchiyama I."/>
            <person name="Ito T."/>
            <person name="Fujiyama A."/>
            <person name="Inagaki F."/>
            <person name="Takami H."/>
        </authorList>
    </citation>
    <scope>NUCLEOTIDE SEQUENCE</scope>
    <source>
        <strain evidence="1">Expedition CK06-06</strain>
    </source>
</reference>
<protein>
    <submittedName>
        <fullName evidence="1">Uncharacterized protein</fullName>
    </submittedName>
</protein>
<comment type="caution">
    <text evidence="1">The sequence shown here is derived from an EMBL/GenBank/DDBJ whole genome shotgun (WGS) entry which is preliminary data.</text>
</comment>
<name>X1CD15_9ZZZZ</name>
<proteinExistence type="predicted"/>
<dbReference type="EMBL" id="BART01028859">
    <property type="protein sequence ID" value="GAG94163.1"/>
    <property type="molecule type" value="Genomic_DNA"/>
</dbReference>
<organism evidence="1">
    <name type="scientific">marine sediment metagenome</name>
    <dbReference type="NCBI Taxonomy" id="412755"/>
    <lineage>
        <taxon>unclassified sequences</taxon>
        <taxon>metagenomes</taxon>
        <taxon>ecological metagenomes</taxon>
    </lineage>
</organism>
<gene>
    <name evidence="1" type="ORF">S01H4_50780</name>
</gene>